<name>A0A1J7JSA8_9PEZI</name>
<feature type="region of interest" description="Disordered" evidence="1">
    <location>
        <begin position="247"/>
        <end position="275"/>
    </location>
</feature>
<feature type="compositionally biased region" description="Pro residues" evidence="1">
    <location>
        <begin position="297"/>
        <end position="311"/>
    </location>
</feature>
<feature type="compositionally biased region" description="Polar residues" evidence="1">
    <location>
        <begin position="316"/>
        <end position="327"/>
    </location>
</feature>
<evidence type="ECO:0000256" key="1">
    <source>
        <dbReference type="SAM" id="MobiDB-lite"/>
    </source>
</evidence>
<dbReference type="InParanoid" id="A0A1J7JSA8"/>
<keyword evidence="3" id="KW-1185">Reference proteome</keyword>
<feature type="compositionally biased region" description="Polar residues" evidence="1">
    <location>
        <begin position="256"/>
        <end position="270"/>
    </location>
</feature>
<feature type="region of interest" description="Disordered" evidence="1">
    <location>
        <begin position="1"/>
        <end position="74"/>
    </location>
</feature>
<reference evidence="2 3" key="1">
    <citation type="submission" date="2016-10" db="EMBL/GenBank/DDBJ databases">
        <title>Draft genome sequence of Coniochaeta ligniaria NRRL30616, a lignocellulolytic fungus for bioabatement of inhibitors in plant biomass hydrolysates.</title>
        <authorList>
            <consortium name="DOE Joint Genome Institute"/>
            <person name="Jimenez D.J."/>
            <person name="Hector R.E."/>
            <person name="Riley R."/>
            <person name="Sun H."/>
            <person name="Grigoriev I.V."/>
            <person name="Van Elsas J.D."/>
            <person name="Nichols N.N."/>
        </authorList>
    </citation>
    <scope>NUCLEOTIDE SEQUENCE [LARGE SCALE GENOMIC DNA]</scope>
    <source>
        <strain evidence="2 3">NRRL 30616</strain>
    </source>
</reference>
<dbReference type="OrthoDB" id="5422841at2759"/>
<organism evidence="2 3">
    <name type="scientific">Coniochaeta ligniaria NRRL 30616</name>
    <dbReference type="NCBI Taxonomy" id="1408157"/>
    <lineage>
        <taxon>Eukaryota</taxon>
        <taxon>Fungi</taxon>
        <taxon>Dikarya</taxon>
        <taxon>Ascomycota</taxon>
        <taxon>Pezizomycotina</taxon>
        <taxon>Sordariomycetes</taxon>
        <taxon>Sordariomycetidae</taxon>
        <taxon>Coniochaetales</taxon>
        <taxon>Coniochaetaceae</taxon>
        <taxon>Coniochaeta</taxon>
    </lineage>
</organism>
<dbReference type="STRING" id="1408157.A0A1J7JSA8"/>
<feature type="region of interest" description="Disordered" evidence="1">
    <location>
        <begin position="290"/>
        <end position="347"/>
    </location>
</feature>
<accession>A0A1J7JSA8</accession>
<sequence length="347" mass="37909">MASKDTTRTTQKPVLFMSGLSSQAMPDPSVYLGKRKRNEDDDSSATRSTWMMPQPQSASEPPVQYHTDSNRPKLELVPTGCPQLLDIIETVEAYKYALGHQESLAARLGAQMASPKFVKALDSLFESTVTTEQSMANDKPPPTWMEVIAFSKAEPSMFKLDRAPDGIGRCRFSLGGSSCIISENDWRLIVSGAVDCFGVIPDKGTPQDEAAELATLEIIDERLMILVSEADKLAERGRQVRYQLRKRKAGILSGQPGDNQPGESRTTDLQHPNYDLKDDLLTQFTRPRRSTMAAVPAPQPLPAPQSLPAPRLPQQSNAPQVSNTHQGLLSPHFRGVPMGGKSAGGRG</sequence>
<feature type="compositionally biased region" description="Gly residues" evidence="1">
    <location>
        <begin position="337"/>
        <end position="347"/>
    </location>
</feature>
<dbReference type="Proteomes" id="UP000182658">
    <property type="component" value="Unassembled WGS sequence"/>
</dbReference>
<dbReference type="EMBL" id="KV875096">
    <property type="protein sequence ID" value="OIW30642.1"/>
    <property type="molecule type" value="Genomic_DNA"/>
</dbReference>
<evidence type="ECO:0000313" key="2">
    <source>
        <dbReference type="EMBL" id="OIW30642.1"/>
    </source>
</evidence>
<protein>
    <submittedName>
        <fullName evidence="2">Uncharacterized protein</fullName>
    </submittedName>
</protein>
<feature type="compositionally biased region" description="Polar residues" evidence="1">
    <location>
        <begin position="45"/>
        <end position="59"/>
    </location>
</feature>
<evidence type="ECO:0000313" key="3">
    <source>
        <dbReference type="Proteomes" id="UP000182658"/>
    </source>
</evidence>
<gene>
    <name evidence="2" type="ORF">CONLIGDRAFT_630599</name>
</gene>
<proteinExistence type="predicted"/>
<dbReference type="AlphaFoldDB" id="A0A1J7JSA8"/>